<gene>
    <name evidence="4" type="ORF">DUE52_16785</name>
</gene>
<sequence length="214" mass="24870">MPTPGDGLIAWIFEILFVYFKRLTGQKHLFPANITTKLVLKTPFQIRTATLDDAVALTDLAIRTMREAFGPPHNPAELVDAYIAEAFSVEQTRQELLDPKATFLVTIGPDQEVVGYAKLRRNRPPRQLKGQHAIEIQRLYVLDSQIGNGLGRQLMENCLDRARQEGYQALWLGVWERNKRAIGFYERMGFQKCGWHYFQFGHERQRDYWMKKEV</sequence>
<dbReference type="InterPro" id="IPR016181">
    <property type="entry name" value="Acyl_CoA_acyltransferase"/>
</dbReference>
<dbReference type="Pfam" id="PF00583">
    <property type="entry name" value="Acetyltransf_1"/>
    <property type="match status" value="1"/>
</dbReference>
<evidence type="ECO:0000313" key="5">
    <source>
        <dbReference type="Proteomes" id="UP000253383"/>
    </source>
</evidence>
<organism evidence="4 5">
    <name type="scientific">Larkinella punicea</name>
    <dbReference type="NCBI Taxonomy" id="2315727"/>
    <lineage>
        <taxon>Bacteria</taxon>
        <taxon>Pseudomonadati</taxon>
        <taxon>Bacteroidota</taxon>
        <taxon>Cytophagia</taxon>
        <taxon>Cytophagales</taxon>
        <taxon>Spirosomataceae</taxon>
        <taxon>Larkinella</taxon>
    </lineage>
</organism>
<dbReference type="PANTHER" id="PTHR43877">
    <property type="entry name" value="AMINOALKYLPHOSPHONATE N-ACETYLTRANSFERASE-RELATED-RELATED"/>
    <property type="match status" value="1"/>
</dbReference>
<evidence type="ECO:0000259" key="3">
    <source>
        <dbReference type="PROSITE" id="PS51186"/>
    </source>
</evidence>
<accession>A0A368JLG0</accession>
<evidence type="ECO:0000256" key="2">
    <source>
        <dbReference type="ARBA" id="ARBA00023315"/>
    </source>
</evidence>
<proteinExistence type="predicted"/>
<dbReference type="EMBL" id="QOWE01000013">
    <property type="protein sequence ID" value="RCR68498.1"/>
    <property type="molecule type" value="Genomic_DNA"/>
</dbReference>
<dbReference type="CDD" id="cd04301">
    <property type="entry name" value="NAT_SF"/>
    <property type="match status" value="1"/>
</dbReference>
<dbReference type="GO" id="GO:0016747">
    <property type="term" value="F:acyltransferase activity, transferring groups other than amino-acyl groups"/>
    <property type="evidence" value="ECO:0007669"/>
    <property type="project" value="InterPro"/>
</dbReference>
<keyword evidence="5" id="KW-1185">Reference proteome</keyword>
<protein>
    <submittedName>
        <fullName evidence="4">GNAT family N-acetyltransferase</fullName>
    </submittedName>
</protein>
<dbReference type="InterPro" id="IPR000182">
    <property type="entry name" value="GNAT_dom"/>
</dbReference>
<feature type="domain" description="N-acetyltransferase" evidence="3">
    <location>
        <begin position="60"/>
        <end position="214"/>
    </location>
</feature>
<dbReference type="OrthoDB" id="7205533at2"/>
<keyword evidence="2" id="KW-0012">Acyltransferase</keyword>
<dbReference type="Proteomes" id="UP000253383">
    <property type="component" value="Unassembled WGS sequence"/>
</dbReference>
<dbReference type="Gene3D" id="3.40.630.30">
    <property type="match status" value="1"/>
</dbReference>
<comment type="caution">
    <text evidence="4">The sequence shown here is derived from an EMBL/GenBank/DDBJ whole genome shotgun (WGS) entry which is preliminary data.</text>
</comment>
<name>A0A368JLG0_9BACT</name>
<dbReference type="SUPFAM" id="SSF55729">
    <property type="entry name" value="Acyl-CoA N-acyltransferases (Nat)"/>
    <property type="match status" value="1"/>
</dbReference>
<evidence type="ECO:0000313" key="4">
    <source>
        <dbReference type="EMBL" id="RCR68498.1"/>
    </source>
</evidence>
<dbReference type="AlphaFoldDB" id="A0A368JLG0"/>
<dbReference type="InterPro" id="IPR050832">
    <property type="entry name" value="Bact_Acetyltransf"/>
</dbReference>
<evidence type="ECO:0000256" key="1">
    <source>
        <dbReference type="ARBA" id="ARBA00022679"/>
    </source>
</evidence>
<keyword evidence="1 4" id="KW-0808">Transferase</keyword>
<dbReference type="PROSITE" id="PS51186">
    <property type="entry name" value="GNAT"/>
    <property type="match status" value="1"/>
</dbReference>
<reference evidence="4 5" key="1">
    <citation type="submission" date="2018-07" db="EMBL/GenBank/DDBJ databases">
        <title>Genome analysis of Larkinella rosea.</title>
        <authorList>
            <person name="Zhou Z."/>
            <person name="Wang G."/>
        </authorList>
    </citation>
    <scope>NUCLEOTIDE SEQUENCE [LARGE SCALE GENOMIC DNA]</scope>
    <source>
        <strain evidence="5">zzj9</strain>
    </source>
</reference>